<keyword evidence="24" id="KW-0804">Transcription</keyword>
<dbReference type="GO" id="GO:0005198">
    <property type="term" value="F:structural molecule activity"/>
    <property type="evidence" value="ECO:0007669"/>
    <property type="project" value="InterPro"/>
</dbReference>
<keyword evidence="25" id="KW-0009">Actin-binding</keyword>
<comment type="similarity">
    <text evidence="7">Belongs to the JHDM3 histone demethylase family.</text>
</comment>
<dbReference type="Gene3D" id="1.20.120.810">
    <property type="entry name" value="Vinculin, Vh2 four-helix bundle"/>
    <property type="match status" value="3"/>
</dbReference>
<dbReference type="SUPFAM" id="SSF51197">
    <property type="entry name" value="Clavaminate synthase-like"/>
    <property type="match status" value="1"/>
</dbReference>
<feature type="region of interest" description="Disordered" evidence="30">
    <location>
        <begin position="2408"/>
        <end position="2449"/>
    </location>
</feature>
<keyword evidence="26" id="KW-0206">Cytoskeleton</keyword>
<evidence type="ECO:0000256" key="17">
    <source>
        <dbReference type="ARBA" id="ARBA00022889"/>
    </source>
</evidence>
<name>A0A7R9AQF3_TIMSH</name>
<evidence type="ECO:0000256" key="24">
    <source>
        <dbReference type="ARBA" id="ARBA00023163"/>
    </source>
</evidence>
<dbReference type="InterPro" id="IPR040477">
    <property type="entry name" value="KDM4-like_Tudor"/>
</dbReference>
<keyword evidence="18" id="KW-0965">Cell junction</keyword>
<evidence type="ECO:0000256" key="8">
    <source>
        <dbReference type="ARBA" id="ARBA00012900"/>
    </source>
</evidence>
<keyword evidence="17" id="KW-0130">Cell adhesion</keyword>
<evidence type="ECO:0000259" key="31">
    <source>
        <dbReference type="PROSITE" id="PS51183"/>
    </source>
</evidence>
<dbReference type="PANTHER" id="PTHR46180">
    <property type="entry name" value="VINCULIN"/>
    <property type="match status" value="1"/>
</dbReference>
<feature type="region of interest" description="Disordered" evidence="30">
    <location>
        <begin position="2361"/>
        <end position="2381"/>
    </location>
</feature>
<feature type="domain" description="JmjC" evidence="32">
    <location>
        <begin position="225"/>
        <end position="380"/>
    </location>
</feature>
<dbReference type="InterPro" id="IPR017997">
    <property type="entry name" value="Vinculin"/>
</dbReference>
<evidence type="ECO:0000256" key="6">
    <source>
        <dbReference type="ARBA" id="ARBA00008376"/>
    </source>
</evidence>
<comment type="cofactor">
    <cofactor evidence="1">
        <name>Fe(2+)</name>
        <dbReference type="ChEBI" id="CHEBI:29033"/>
    </cofactor>
</comment>
<accession>A0A7R9AQF3</accession>
<feature type="compositionally biased region" description="Low complexity" evidence="30">
    <location>
        <begin position="1833"/>
        <end position="1852"/>
    </location>
</feature>
<dbReference type="FunFam" id="2.60.120.650:FF:000048">
    <property type="entry name" value="Lysine-specific demethylase 4A"/>
    <property type="match status" value="1"/>
</dbReference>
<feature type="compositionally biased region" description="Pro residues" evidence="30">
    <location>
        <begin position="3519"/>
        <end position="3537"/>
    </location>
</feature>
<evidence type="ECO:0000256" key="26">
    <source>
        <dbReference type="ARBA" id="ARBA00023212"/>
    </source>
</evidence>
<evidence type="ECO:0000256" key="13">
    <source>
        <dbReference type="ARBA" id="ARBA00022737"/>
    </source>
</evidence>
<keyword evidence="22" id="KW-0805">Transcription regulation</keyword>
<evidence type="ECO:0000256" key="22">
    <source>
        <dbReference type="ARBA" id="ARBA00023015"/>
    </source>
</evidence>
<evidence type="ECO:0000256" key="23">
    <source>
        <dbReference type="ARBA" id="ARBA00023136"/>
    </source>
</evidence>
<dbReference type="Pfam" id="PF02375">
    <property type="entry name" value="JmjN"/>
    <property type="match status" value="1"/>
</dbReference>
<evidence type="ECO:0000313" key="33">
    <source>
        <dbReference type="EMBL" id="CAD7258443.1"/>
    </source>
</evidence>
<comment type="similarity">
    <text evidence="6">Belongs to the vinculin/alpha-catenin family.</text>
</comment>
<evidence type="ECO:0000256" key="9">
    <source>
        <dbReference type="ARBA" id="ARBA00014125"/>
    </source>
</evidence>
<dbReference type="PROSITE" id="PS00664">
    <property type="entry name" value="VINCULIN_2"/>
    <property type="match status" value="1"/>
</dbReference>
<dbReference type="InterPro" id="IPR003347">
    <property type="entry name" value="JmjC_dom"/>
</dbReference>
<feature type="region of interest" description="Disordered" evidence="30">
    <location>
        <begin position="3451"/>
        <end position="3488"/>
    </location>
</feature>
<dbReference type="EMBL" id="OC000827">
    <property type="protein sequence ID" value="CAD7258443.1"/>
    <property type="molecule type" value="Genomic_DNA"/>
</dbReference>
<dbReference type="SMART" id="SM00333">
    <property type="entry name" value="TUDOR"/>
    <property type="match status" value="2"/>
</dbReference>
<dbReference type="Pfam" id="PF13832">
    <property type="entry name" value="zf-HC5HC2H_2"/>
    <property type="match status" value="1"/>
</dbReference>
<evidence type="ECO:0000256" key="30">
    <source>
        <dbReference type="SAM" id="MobiDB-lite"/>
    </source>
</evidence>
<evidence type="ECO:0000259" key="32">
    <source>
        <dbReference type="PROSITE" id="PS51184"/>
    </source>
</evidence>
<feature type="compositionally biased region" description="Low complexity" evidence="30">
    <location>
        <begin position="1529"/>
        <end position="1542"/>
    </location>
</feature>
<dbReference type="SUPFAM" id="SSF57903">
    <property type="entry name" value="FYVE/PHD zinc finger"/>
    <property type="match status" value="1"/>
</dbReference>
<dbReference type="CDD" id="cd20391">
    <property type="entry name" value="Tudor_JMJD2_rpt1"/>
    <property type="match status" value="1"/>
</dbReference>
<keyword evidence="16" id="KW-0156">Chromatin regulator</keyword>
<evidence type="ECO:0000256" key="28">
    <source>
        <dbReference type="ARBA" id="ARBA00049349"/>
    </source>
</evidence>
<feature type="compositionally biased region" description="Low complexity" evidence="30">
    <location>
        <begin position="1771"/>
        <end position="1782"/>
    </location>
</feature>
<evidence type="ECO:0000256" key="20">
    <source>
        <dbReference type="ARBA" id="ARBA00023002"/>
    </source>
</evidence>
<evidence type="ECO:0000256" key="27">
    <source>
        <dbReference type="ARBA" id="ARBA00023242"/>
    </source>
</evidence>
<evidence type="ECO:0000256" key="4">
    <source>
        <dbReference type="ARBA" id="ARBA00004413"/>
    </source>
</evidence>
<keyword evidence="23" id="KW-0472">Membrane</keyword>
<feature type="region of interest" description="Disordered" evidence="30">
    <location>
        <begin position="1120"/>
        <end position="1229"/>
    </location>
</feature>
<feature type="region of interest" description="Disordered" evidence="30">
    <location>
        <begin position="1744"/>
        <end position="1796"/>
    </location>
</feature>
<dbReference type="PROSITE" id="PS51184">
    <property type="entry name" value="JMJC"/>
    <property type="match status" value="1"/>
</dbReference>
<feature type="compositionally biased region" description="Basic and acidic residues" evidence="30">
    <location>
        <begin position="548"/>
        <end position="558"/>
    </location>
</feature>
<evidence type="ECO:0000256" key="18">
    <source>
        <dbReference type="ARBA" id="ARBA00022949"/>
    </source>
</evidence>
<keyword evidence="19" id="KW-0223">Dioxygenase</keyword>
<feature type="compositionally biased region" description="Low complexity" evidence="30">
    <location>
        <begin position="471"/>
        <end position="486"/>
    </location>
</feature>
<dbReference type="InterPro" id="IPR036723">
    <property type="entry name" value="Alpha-catenin/vinculin-like_sf"/>
</dbReference>
<proteinExistence type="inferred from homology"/>
<sequence length="3723" mass="411625">MKSRILSITSKLNKLLDGLGGGEFGNTNYACAQKLNLGPLAWHNNDLTTELSRSHTVSRIVLYSCFKAESVMDVSSLEISLMESMGNTGPGGPKIMVFRPTYDEFKDFSSYVAYMESQGAHKAGLAKVIPPPEWKPRKNGYDIKNIDITIPAPICQVVDGKPGLYTQINVQKKSMTVQEYHDLAVSSKYQTPNHFDYEDLERTYWKKIMYGSPIYGADVSGSLTDKNVNVWNINHLGTILDYVNEDYGISIDGVNTAYLYFGMWKTTFAWHTEDMDLYSINFLHFGAPKTWYAIPPEHGRRFERLANGFFPEAYKACPAFLRHKMSLISPQITQEAGEIMITFPYGYHAGFNHGFNCAESTNFATPRWVEYGKRASQCLCRGDMVKISMDTFVKRFQPDRYHLWLQGKDIGAHPEEPTRHYAAPPPSQRDVLVNKKVFFFPQSNTELPQSFLEAPKKNPKRHPIHKKKGRGSSARSSQDAGSSSDDIPNDVQQVLEEIDMEEEEQPDENTLEALGDIWLKAGELDDEEKKFLENCLYSQRKDKKRKSKKEDKEDKELWSPRSKRVKAEETRVTVSIKDKIEAVRSPSLDGDLGAIVTPGAAIKSLKKGCKKKSVKNLRDYRREKKTKSITKKNIQPCDIPELQAESKFDPEAHIVMKSPSSMMRSNNLHFKLNPSGSKYMEEYLKFMGVPNLSKPNTSKTAPATPQRLGMPKVVTSPMKVAAIKINTKEGRIVSTYGTNIVLTEELAPSNMSSAFGTSLPLKLNSKETIQTNYKPDYSKVKANRTNSKNNFEDSQNIQNYSTSKQKSVSSAAQLTGSNSTQESDEILSAVGCLLQLRKQSDSKMPTLPVKEDNASVKRVSQLLKSYGSQVSIASVERINNKVVEADSVKSIKPPISKCVPKADPIHISPLVAETMKAVTGPVKKSGITKYNVNKSAISPAMMKSELKKTATSYLGVKYGTKNTAVSPLAIKSEGKKTVVSPLAMRSLAKNTAVSLLAAKSDAKNTIVSPLAMRSLAKSTAVSLLAVKSDSKNTASSPISVKSEEENTASSPISVKSASSLISVKSEEENTDISPLAVKAEENITILHQTVKYEEDKTLLHQAVKSEEKITVGSPILVKSEEENTASSPISVKSEEKNTASSPISVKSEEKNTASSPISVKSEEKNAASSPISVKSEEKKAASSPISVKSEEKNAASSPISVKSEEKKAASSPISVKSEEKKAASSPISVKSEEQIPILLKVVTSQVKALSPEVLKYEVKKNNISPEEVNSEISPAPLKYKGKKTVNLPAKEKSEVKTSLNSPVMLQSEGENIVTSFAKEKSEENKQCKKDSFLPLHPQIYISPLNTGTKLKECVTAKIKQTFTSLISTPAPSSEVILHIKTDNFAAPTSVSGETNHGIQKPVDSSAPKVVTRSASILKQAGKNERTSKVRTLKFKQGHHTILDSKLPKNRRKSTTMKRILPHLSTISVEHRSGSNQVVSTKKGLSNIDLQEALESCVSSLVFKEDSVAPPQTEEVLTLYGEGNRSARIPSSDLGSSPSSASADSDDTPSQRSSPLLENKATTDLSKGFKCPNMLQVSHPLTSQCASLGTVAFKSETSSQGSPLSAAVSFSKSCKTSVSPSKLNTPLQVPKLPKLIPTSQVKVEEPLSKSLTKISSPPHPVGQASQKMIEFSKQITTSQLQTKQFSSLQSKARVTTPSKTSMAVSLSPIKSTKSMQMTGSTLTQLQEKFKQISGANSQVSLIQLPTRPSPTKKQHNHTPSPPVLHPEPPAFSLSHQSSCSKSSANVLPQSFRHPPKLTVAPNMRTIKAQMRKCLIKLNRTPTKQTVTPAHLRPRSSPASSPMPPASTSSTQPMRMPQSKTLPQARLEEVERQPFSATSQGKVPGISPQSNCSEDAGQEGPSQSEQFRAQINLTSPPCNDYKDTPPVLELVTESHHDHAHPPHLSPEILSGRGYGHLRELLASSVHDLVVERAFNDYWSSKAPYCSLCSVFSVQNGSSGAMPTNWKFTNPSEKPQSSPVWLSSNHFPTHGQSKQVDQPPQSSPNHCEGSSLLTCQDCQMCVHASCYGITLRWSSKEWRCDKCRAGMYQASCCLCSVRGGALKRTTNGCWAHLLCSLMVPGISFRDIKGKEPISVLHIDTSHKNMDIDKTKEKEKKTIKSKFDEESPPRERGKIWEESIAQRCVHFVRRAWVRAFIAASHCVAQCFTPPAALSREHSSSLFGQILRVSESNAPPTGITQTSGNHMLQDMFGWYYLFCDQVSVVAVKQMVWARHKNGRYYKGTVSNIADILFYMVAFDDGSFSNDLYPHDIKNYSCEQEGPPSVGAAVRVLWTDGKMYCGHFQGTTNTVMYTDLCCLTVVKKKSPTADPQVSDGEEKKASSTSKVDFEDSSQLVLKREAIYSLDQNLPKKVVGRQSTATPMRHQDHLVGPSELSSRQRPHRGSNPKYHNSDFVGGDEDLEMDKKALPNKGLISSVINTRNQYKDCENNMVISIVHFLANEIFIACEALQGVLCCPRLEFVLKLDERYVVTVWDKTDLFESGKPDQINKYILVLSQTAEDGEIEVRISLRYRRHDRRAGMELRCDLAVTEPAHWRDMLNYRWCGVEQRLLPSLLLRCLAFGLLGVRCALFGCHLWHSPCLLGPFCERPFHFGYHIRVGLSVLNPLEVSRLVILHEEAEDGNAMPDLERPVMAVSRAVTNLVKVGRETINSSDDAILKQDMPSALVRVEGASKFLEEASGMKKLIEGSRGILQGTSSLLLCFDESEVRKIIRECKRVLDYLAVAEVIETMEDLVQFLKDLSPCLSKVSREVTAREKELTHQVHREILVRCLEQVKTLAPILICSMKIFIHIIGQGGKGVDEAAENRNYLSQRMTDEINEIIRVLQLTTYDEEEWDADNLTVMKKSYNAIEGKIRTAHDWLEDPLALRGGVGEKSVRQILDHAYKVAERSLPHDADTIRKQCSDITTMTDALCELRQEGKGATPQAEALSRGIQDKLRDLYTIVNRAVQGVEKSGIQQPAHTVSGRLEQARRWLDNPDRDDKGLGQQAIALIVHEGKKVAEGLPGVHRAEILGLCDEVDILSRQLSDLCRRGHGNSPQAQDIARNLSQRLYDLKDRIQNAVVNRVVEDFIDISTPLKQFTDAVHVPEAIQDLATTALDHSSTDIVQWYRGDKFDMSLVDTLSLTCGDRKLSSNFVAPPGTPGREQNFGDKAQQLQHFSTRASKTARMVAAGGSGGNKKLAEALLTSSSQVESLTPQLISAGRIRMNYPESKAADEHFQNLVSQYSDSILRVRSLCDEVTESADFIKMSEEQIQKHTILCEEAIRKSQPQKMVDNTSSIARLANRVLMVAKQESDNSEDPKFISRVNQASDSLQTSVTPMVQDAKSVAMNMQDHVAISHWKESNRALLSAVSEVRRAVTVTPDLPPPPDMANLHINDDNNVEQYQPSQRYNYFTEKGRVGQSMRGQPGPGPSPGGTLSPTLGHKSPTMRAVSPLPKWARGDNADLLYHELTSDDDHVDRGTGLDYAPPRPPLPGGEMAPPRPPPPETDDEDDMFLQAPLPNQPIMMAAHGLHQEVRQWSSKDNNIIVAAKKMAVLMGRLSRLVRGEGGSKRDLIACAKAIAEASEEVTRLAKELARECTDKRMRTNLLQVCERIPTIGTQLKILSTVKATMLGAQGTEEDQEATDMLVGNAQNLMQSVKETVRAAESASIKIRTDAGIQLRWVRKQPWYQY</sequence>
<evidence type="ECO:0000256" key="1">
    <source>
        <dbReference type="ARBA" id="ARBA00001954"/>
    </source>
</evidence>
<evidence type="ECO:0000256" key="25">
    <source>
        <dbReference type="ARBA" id="ARBA00023203"/>
    </source>
</evidence>
<feature type="region of interest" description="Disordered" evidence="30">
    <location>
        <begin position="1519"/>
        <end position="1558"/>
    </location>
</feature>
<keyword evidence="12" id="KW-0479">Metal-binding</keyword>
<evidence type="ECO:0000256" key="2">
    <source>
        <dbReference type="ARBA" id="ARBA00004123"/>
    </source>
</evidence>
<protein>
    <recommendedName>
        <fullName evidence="9">Vinculin</fullName>
        <ecNumber evidence="8">1.14.11.66</ecNumber>
    </recommendedName>
</protein>
<dbReference type="GO" id="GO:0051015">
    <property type="term" value="F:actin filament binding"/>
    <property type="evidence" value="ECO:0007669"/>
    <property type="project" value="InterPro"/>
</dbReference>
<dbReference type="SUPFAM" id="SSF63748">
    <property type="entry name" value="Tudor/PWWP/MBT"/>
    <property type="match status" value="1"/>
</dbReference>
<organism evidence="33">
    <name type="scientific">Timema shepardi</name>
    <name type="common">Walking stick</name>
    <dbReference type="NCBI Taxonomy" id="629360"/>
    <lineage>
        <taxon>Eukaryota</taxon>
        <taxon>Metazoa</taxon>
        <taxon>Ecdysozoa</taxon>
        <taxon>Arthropoda</taxon>
        <taxon>Hexapoda</taxon>
        <taxon>Insecta</taxon>
        <taxon>Pterygota</taxon>
        <taxon>Neoptera</taxon>
        <taxon>Polyneoptera</taxon>
        <taxon>Phasmatodea</taxon>
        <taxon>Timematodea</taxon>
        <taxon>Timematoidea</taxon>
        <taxon>Timematidae</taxon>
        <taxon>Timema</taxon>
    </lineage>
</organism>
<dbReference type="GO" id="GO:0015629">
    <property type="term" value="C:actin cytoskeleton"/>
    <property type="evidence" value="ECO:0007669"/>
    <property type="project" value="InterPro"/>
</dbReference>
<dbReference type="GO" id="GO:0007155">
    <property type="term" value="P:cell adhesion"/>
    <property type="evidence" value="ECO:0007669"/>
    <property type="project" value="UniProtKB-KW"/>
</dbReference>
<keyword evidence="10" id="KW-1003">Cell membrane</keyword>
<feature type="region of interest" description="Disordered" evidence="30">
    <location>
        <begin position="783"/>
        <end position="820"/>
    </location>
</feature>
<dbReference type="GO" id="GO:0005912">
    <property type="term" value="C:adherens junction"/>
    <property type="evidence" value="ECO:0007669"/>
    <property type="project" value="UniProtKB-SubCell"/>
</dbReference>
<evidence type="ECO:0000256" key="12">
    <source>
        <dbReference type="ARBA" id="ARBA00022723"/>
    </source>
</evidence>
<keyword evidence="21" id="KW-0408">Iron</keyword>
<dbReference type="InterPro" id="IPR003349">
    <property type="entry name" value="JmjN"/>
</dbReference>
<feature type="domain" description="JmjN" evidence="31">
    <location>
        <begin position="95"/>
        <end position="137"/>
    </location>
</feature>
<dbReference type="Gene3D" id="1.20.120.230">
    <property type="entry name" value="Alpha-catenin/vinculin-like"/>
    <property type="match status" value="4"/>
</dbReference>
<dbReference type="CDD" id="cd15493">
    <property type="entry name" value="PHD_JMJD2"/>
    <property type="match status" value="1"/>
</dbReference>
<dbReference type="PROSITE" id="PS51183">
    <property type="entry name" value="JMJN"/>
    <property type="match status" value="1"/>
</dbReference>
<feature type="compositionally biased region" description="Polar residues" evidence="30">
    <location>
        <begin position="1873"/>
        <end position="1891"/>
    </location>
</feature>
<keyword evidence="11" id="KW-0963">Cytoplasm</keyword>
<feature type="compositionally biased region" description="Basic residues" evidence="30">
    <location>
        <begin position="457"/>
        <end position="470"/>
    </location>
</feature>
<comment type="subcellular location">
    <subcellularLocation>
        <location evidence="5">Cell junction</location>
        <location evidence="5">Adherens junction</location>
    </subcellularLocation>
    <subcellularLocation>
        <location evidence="4">Cell membrane</location>
        <topology evidence="4">Peripheral membrane protein</topology>
        <orientation evidence="4">Cytoplasmic side</orientation>
    </subcellularLocation>
    <subcellularLocation>
        <location evidence="3">Cytoplasm</location>
        <location evidence="3">Cytoskeleton</location>
    </subcellularLocation>
    <subcellularLocation>
        <location evidence="2">Nucleus</location>
    </subcellularLocation>
</comment>
<evidence type="ECO:0000256" key="7">
    <source>
        <dbReference type="ARBA" id="ARBA00009711"/>
    </source>
</evidence>
<evidence type="ECO:0000256" key="5">
    <source>
        <dbReference type="ARBA" id="ARBA00004536"/>
    </source>
</evidence>
<dbReference type="InterPro" id="IPR002999">
    <property type="entry name" value="Tudor"/>
</dbReference>
<feature type="region of interest" description="Disordered" evidence="30">
    <location>
        <begin position="542"/>
        <end position="562"/>
    </location>
</feature>
<keyword evidence="20" id="KW-0560">Oxidoreductase</keyword>
<evidence type="ECO:0000256" key="29">
    <source>
        <dbReference type="ARBA" id="ARBA00053408"/>
    </source>
</evidence>
<evidence type="ECO:0000256" key="19">
    <source>
        <dbReference type="ARBA" id="ARBA00022964"/>
    </source>
</evidence>
<dbReference type="SMART" id="SM00558">
    <property type="entry name" value="JmjC"/>
    <property type="match status" value="1"/>
</dbReference>
<evidence type="ECO:0000256" key="11">
    <source>
        <dbReference type="ARBA" id="ARBA00022490"/>
    </source>
</evidence>
<feature type="region of interest" description="Disordered" evidence="30">
    <location>
        <begin position="1816"/>
        <end position="1903"/>
    </location>
</feature>
<dbReference type="Gene3D" id="2.60.120.650">
    <property type="entry name" value="Cupin"/>
    <property type="match status" value="1"/>
</dbReference>
<keyword evidence="27" id="KW-0539">Nucleus</keyword>
<comment type="catalytic activity">
    <reaction evidence="28">
        <text>N(6),N(6),N(6)-trimethyl-L-lysyl(9)-[histone H3] + 2 2-oxoglutarate + 2 O2 = N(6)-methyl-L-lysyl(9)-[histone H3] + 2 formaldehyde + 2 succinate + 2 CO2</text>
        <dbReference type="Rhea" id="RHEA:60200"/>
        <dbReference type="Rhea" id="RHEA-COMP:15538"/>
        <dbReference type="Rhea" id="RHEA-COMP:15542"/>
        <dbReference type="ChEBI" id="CHEBI:15379"/>
        <dbReference type="ChEBI" id="CHEBI:16526"/>
        <dbReference type="ChEBI" id="CHEBI:16810"/>
        <dbReference type="ChEBI" id="CHEBI:16842"/>
        <dbReference type="ChEBI" id="CHEBI:30031"/>
        <dbReference type="ChEBI" id="CHEBI:61929"/>
        <dbReference type="ChEBI" id="CHEBI:61961"/>
        <dbReference type="EC" id="1.14.11.66"/>
    </reaction>
</comment>
<evidence type="ECO:0000256" key="21">
    <source>
        <dbReference type="ARBA" id="ARBA00023004"/>
    </source>
</evidence>
<evidence type="ECO:0000256" key="3">
    <source>
        <dbReference type="ARBA" id="ARBA00004245"/>
    </source>
</evidence>
<comment type="function">
    <text evidence="29">Probable histone demethylase that specifically demethylates 'Lys-9' and 'Lys-36' residues of histone H3, thereby playing a central role in histone code. Demethylation of Lys residue generates formaldehyde and succinate.</text>
</comment>
<dbReference type="SUPFAM" id="SSF47220">
    <property type="entry name" value="alpha-catenin/vinculin-like"/>
    <property type="match status" value="6"/>
</dbReference>
<dbReference type="InterPro" id="IPR006077">
    <property type="entry name" value="Vinculin/catenin"/>
</dbReference>
<dbReference type="GO" id="GO:0008270">
    <property type="term" value="F:zinc ion binding"/>
    <property type="evidence" value="ECO:0007669"/>
    <property type="project" value="UniProtKB-KW"/>
</dbReference>
<dbReference type="FunFam" id="1.20.120.230:FF:000010">
    <property type="entry name" value="Vinculin a"/>
    <property type="match status" value="1"/>
</dbReference>
<dbReference type="Pfam" id="PF13831">
    <property type="entry name" value="PHD_2"/>
    <property type="match status" value="1"/>
</dbReference>
<dbReference type="InterPro" id="IPR000633">
    <property type="entry name" value="Vinculin_CS"/>
</dbReference>
<evidence type="ECO:0000256" key="16">
    <source>
        <dbReference type="ARBA" id="ARBA00022853"/>
    </source>
</evidence>
<dbReference type="GO" id="GO:0005886">
    <property type="term" value="C:plasma membrane"/>
    <property type="evidence" value="ECO:0007669"/>
    <property type="project" value="UniProtKB-SubCell"/>
</dbReference>
<evidence type="ECO:0000256" key="15">
    <source>
        <dbReference type="ARBA" id="ARBA00022833"/>
    </source>
</evidence>
<evidence type="ECO:0000256" key="14">
    <source>
        <dbReference type="ARBA" id="ARBA00022771"/>
    </source>
</evidence>
<dbReference type="SMART" id="SM00545">
    <property type="entry name" value="JmjN"/>
    <property type="match status" value="1"/>
</dbReference>
<dbReference type="GO" id="GO:0048512">
    <property type="term" value="P:circadian behavior"/>
    <property type="evidence" value="ECO:0007669"/>
    <property type="project" value="UniProtKB-ARBA"/>
</dbReference>
<dbReference type="InterPro" id="IPR019787">
    <property type="entry name" value="Znf_PHD-finger"/>
</dbReference>
<gene>
    <name evidence="33" type="ORF">TSIB3V08_LOCUS2678</name>
</gene>
<dbReference type="GO" id="GO:0140684">
    <property type="term" value="F:histone H3K9me2/H3K9me3 demethylase activity"/>
    <property type="evidence" value="ECO:0007669"/>
    <property type="project" value="UniProtKB-EC"/>
</dbReference>
<dbReference type="Pfam" id="PF01044">
    <property type="entry name" value="Vinculin"/>
    <property type="match status" value="1"/>
</dbReference>
<dbReference type="Pfam" id="PF02373">
    <property type="entry name" value="JmjC"/>
    <property type="match status" value="1"/>
</dbReference>
<dbReference type="PRINTS" id="PR00806">
    <property type="entry name" value="VINCULIN"/>
</dbReference>
<dbReference type="Pfam" id="PF18104">
    <property type="entry name" value="Tudor_2"/>
    <property type="match status" value="1"/>
</dbReference>
<feature type="region of interest" description="Disordered" evidence="30">
    <location>
        <begin position="449"/>
        <end position="489"/>
    </location>
</feature>
<dbReference type="FunFam" id="3.10.330.70:FF:000001">
    <property type="entry name" value="Putative lysine-specific demethylase 4a"/>
    <property type="match status" value="1"/>
</dbReference>
<dbReference type="GO" id="GO:0005634">
    <property type="term" value="C:nucleus"/>
    <property type="evidence" value="ECO:0007669"/>
    <property type="project" value="UniProtKB-SubCell"/>
</dbReference>
<dbReference type="Gene3D" id="3.10.330.70">
    <property type="match status" value="1"/>
</dbReference>
<feature type="region of interest" description="Disordered" evidence="30">
    <location>
        <begin position="3505"/>
        <end position="3545"/>
    </location>
</feature>
<reference evidence="33" key="1">
    <citation type="submission" date="2020-11" db="EMBL/GenBank/DDBJ databases">
        <authorList>
            <person name="Tran Van P."/>
        </authorList>
    </citation>
    <scope>NUCLEOTIDE SEQUENCE</scope>
</reference>
<dbReference type="GO" id="GO:0140681">
    <property type="term" value="F:histone H3K36me2/H3K36me3 demethylase activity"/>
    <property type="evidence" value="ECO:0007669"/>
    <property type="project" value="UniProtKB-ARBA"/>
</dbReference>
<keyword evidence="15" id="KW-0862">Zinc</keyword>
<feature type="compositionally biased region" description="Pro residues" evidence="30">
    <location>
        <begin position="1758"/>
        <end position="1768"/>
    </location>
</feature>
<feature type="region of interest" description="Disordered" evidence="30">
    <location>
        <begin position="1032"/>
        <end position="1051"/>
    </location>
</feature>
<keyword evidence="13" id="KW-0677">Repeat</keyword>
<dbReference type="EC" id="1.14.11.66" evidence="8"/>
<evidence type="ECO:0000256" key="10">
    <source>
        <dbReference type="ARBA" id="ARBA00022475"/>
    </source>
</evidence>
<dbReference type="Gene3D" id="2.30.30.140">
    <property type="match status" value="2"/>
</dbReference>
<keyword evidence="14" id="KW-0863">Zinc-finger</keyword>
<dbReference type="InterPro" id="IPR011011">
    <property type="entry name" value="Znf_FYVE_PHD"/>
</dbReference>